<keyword evidence="1" id="KW-0175">Coiled coil</keyword>
<feature type="compositionally biased region" description="Basic and acidic residues" evidence="2">
    <location>
        <begin position="16"/>
        <end position="79"/>
    </location>
</feature>
<feature type="compositionally biased region" description="Basic and acidic residues" evidence="2">
    <location>
        <begin position="1479"/>
        <end position="1496"/>
    </location>
</feature>
<dbReference type="EMBL" id="JAATIP010000121">
    <property type="protein sequence ID" value="KAF4369890.1"/>
    <property type="molecule type" value="Genomic_DNA"/>
</dbReference>
<feature type="compositionally biased region" description="Polar residues" evidence="2">
    <location>
        <begin position="1450"/>
        <end position="1465"/>
    </location>
</feature>
<dbReference type="PANTHER" id="PTHR48449:SF1">
    <property type="entry name" value="DUF1985 DOMAIN-CONTAINING PROTEIN"/>
    <property type="match status" value="1"/>
</dbReference>
<feature type="region of interest" description="Disordered" evidence="2">
    <location>
        <begin position="1"/>
        <end position="100"/>
    </location>
</feature>
<feature type="region of interest" description="Disordered" evidence="2">
    <location>
        <begin position="1450"/>
        <end position="1688"/>
    </location>
</feature>
<reference evidence="4 5" key="1">
    <citation type="journal article" date="2020" name="bioRxiv">
        <title>Sequence and annotation of 42 cannabis genomes reveals extensive copy number variation in cannabinoid synthesis and pathogen resistance genes.</title>
        <authorList>
            <person name="Mckernan K.J."/>
            <person name="Helbert Y."/>
            <person name="Kane L.T."/>
            <person name="Ebling H."/>
            <person name="Zhang L."/>
            <person name="Liu B."/>
            <person name="Eaton Z."/>
            <person name="Mclaughlin S."/>
            <person name="Kingan S."/>
            <person name="Baybayan P."/>
            <person name="Concepcion G."/>
            <person name="Jordan M."/>
            <person name="Riva A."/>
            <person name="Barbazuk W."/>
            <person name="Harkins T."/>
        </authorList>
    </citation>
    <scope>NUCLEOTIDE SEQUENCE [LARGE SCALE GENOMIC DNA]</scope>
    <source>
        <strain evidence="5">cv. Jamaican Lion 4</strain>
        <tissue evidence="4">Leaf</tissue>
    </source>
</reference>
<feature type="compositionally biased region" description="Basic and acidic residues" evidence="2">
    <location>
        <begin position="1585"/>
        <end position="1605"/>
    </location>
</feature>
<gene>
    <name evidence="4" type="ORF">F8388_011760</name>
</gene>
<feature type="compositionally biased region" description="Polar residues" evidence="2">
    <location>
        <begin position="1037"/>
        <end position="1049"/>
    </location>
</feature>
<organism evidence="4 5">
    <name type="scientific">Cannabis sativa</name>
    <name type="common">Hemp</name>
    <name type="synonym">Marijuana</name>
    <dbReference type="NCBI Taxonomy" id="3483"/>
    <lineage>
        <taxon>Eukaryota</taxon>
        <taxon>Viridiplantae</taxon>
        <taxon>Streptophyta</taxon>
        <taxon>Embryophyta</taxon>
        <taxon>Tracheophyta</taxon>
        <taxon>Spermatophyta</taxon>
        <taxon>Magnoliopsida</taxon>
        <taxon>eudicotyledons</taxon>
        <taxon>Gunneridae</taxon>
        <taxon>Pentapetalae</taxon>
        <taxon>rosids</taxon>
        <taxon>fabids</taxon>
        <taxon>Rosales</taxon>
        <taxon>Cannabaceae</taxon>
        <taxon>Cannabis</taxon>
    </lineage>
</organism>
<comment type="caution">
    <text evidence="4">The sequence shown here is derived from an EMBL/GenBank/DDBJ whole genome shotgun (WGS) entry which is preliminary data.</text>
</comment>
<feature type="domain" description="DUF1985" evidence="3">
    <location>
        <begin position="200"/>
        <end position="331"/>
    </location>
</feature>
<proteinExistence type="predicted"/>
<evidence type="ECO:0000313" key="5">
    <source>
        <dbReference type="Proteomes" id="UP000525078"/>
    </source>
</evidence>
<feature type="compositionally biased region" description="Basic and acidic residues" evidence="2">
    <location>
        <begin position="1557"/>
        <end position="1578"/>
    </location>
</feature>
<evidence type="ECO:0000256" key="2">
    <source>
        <dbReference type="SAM" id="MobiDB-lite"/>
    </source>
</evidence>
<accession>A0A7J6FJF8</accession>
<feature type="compositionally biased region" description="Low complexity" evidence="2">
    <location>
        <begin position="1498"/>
        <end position="1508"/>
    </location>
</feature>
<evidence type="ECO:0000256" key="1">
    <source>
        <dbReference type="SAM" id="Coils"/>
    </source>
</evidence>
<feature type="region of interest" description="Disordered" evidence="2">
    <location>
        <begin position="1284"/>
        <end position="1363"/>
    </location>
</feature>
<feature type="region of interest" description="Disordered" evidence="2">
    <location>
        <begin position="993"/>
        <end position="1020"/>
    </location>
</feature>
<dbReference type="InterPro" id="IPR015410">
    <property type="entry name" value="DUF1985"/>
</dbReference>
<protein>
    <recommendedName>
        <fullName evidence="3">DUF1985 domain-containing protein</fullName>
    </recommendedName>
</protein>
<feature type="region of interest" description="Disordered" evidence="2">
    <location>
        <begin position="1037"/>
        <end position="1099"/>
    </location>
</feature>
<name>A0A7J6FJF8_CANSA</name>
<feature type="compositionally biased region" description="Basic and acidic residues" evidence="2">
    <location>
        <begin position="1679"/>
        <end position="1688"/>
    </location>
</feature>
<dbReference type="PANTHER" id="PTHR48449">
    <property type="entry name" value="DUF1985 DOMAIN-CONTAINING PROTEIN"/>
    <property type="match status" value="1"/>
</dbReference>
<evidence type="ECO:0000259" key="3">
    <source>
        <dbReference type="Pfam" id="PF09331"/>
    </source>
</evidence>
<feature type="compositionally biased region" description="Polar residues" evidence="2">
    <location>
        <begin position="1087"/>
        <end position="1099"/>
    </location>
</feature>
<feature type="compositionally biased region" description="Low complexity" evidence="2">
    <location>
        <begin position="1"/>
        <end position="14"/>
    </location>
</feature>
<feature type="compositionally biased region" description="Low complexity" evidence="2">
    <location>
        <begin position="1290"/>
        <end position="1321"/>
    </location>
</feature>
<sequence>MAITRSSISPSPSGSKRKDVGDEEGNVRKMSLGDDKSDDSVSRDVVNERRSKKSNDPVSKDVVNEKSKKINEKVAESVKKSSVSSLAKKKSRVPDIAPDDRKSKKLKLKSVAEVDEGDMESEDESSIAIPSKAKLWEFYLKPEERFCGKIIFWAHNDDVLVDIRAKLTEKQRALFVATCFGHLLDIQSYKLQHQIFHTALNREVHQPNSKEMWFDFGHDRVRFGLGEFAVISGLLCKGDIDMMKYVGKGDVFVDKYFSDMTVTHGAVKQRFLSSTFKDDDFAVRMAVLYFVTNYLLSKPPDKHVSIELLHLVGSGEFDSFPWGKVVYDTTLYYLRLGLKVRKKLLQLSVTPVFPSAEENEKFDLTGFNFSYFSLSDDDFESVKVPKRQLDKGEFSGVKEKVTVGGPMFDDVKHYVMRIINKQSEIGSSLKDLRKDIDYKFVQFESKMKAHIDSKIDEGLVLYLDKKFSDLNDVLEGLKDCVTSQDDGEGNGAVVDDLGGVKDDGAEVYKEIRQISDVVVNEVVDQAGDQGAKDCMDKVGNDRPSFDIMGSLLAQSENVEDLLEDKKIVRDDNVMEASKRDSESTDDGITSAEMLIISEKVDAVCHDYELKKSMEKSKVIDLGSVGTPRDLQGVIRIDFGDSSGKSVKIGETKYLKGLHPFNSELLDPPHCLQQDSFDEWFLDGFNDQNNITKRRVSDDVEADFADGAMEEIVKEFEKWVEEEAKNTLYKAAKEKETTKGSQPATLKISEFAPKVIKEVRTSRCKTKQTPFVAPSSSLTETQLQYVEELTVNGKDCQLVLPSPNQLAHDPGEGLCAWSRRHITYGGALPLHNFFKDVADYFGLSPGQFSPLAIRVLTDIFVLYKLMRWKWPTGHEVHYLFDLRPNNSEYRSGYYAFQHPHRNVQFLHGMEKSSKEHDFKTLYFFVKDIGTKHTKFQMVDQFERPSPTIAMYERALALAQLPDYKKDLNILTSPRALDDFGFNFVVTPSSGVREIPRPLGPPPLAQTAIAKSTMPGSAKKRPIWECDSLDMAGLLRQTTYQEKEGSPSTASPMAPPGKVRKTNPRLAIDIHTPTVGSPASSRPLPPDSASGSANDTTLIGSTSTGAESLAALPLEGRCQALSTGLKGAHGHIEGLMDIMDKTMSRLDCLPPAQIVALGCREMIRAATITSYGQSRVLALQEEHNKQGAASLQLELDALRQEYSKKIRDLETSVERVTAEKERFRGELESEKEAHAKVVEENNINAKECEKLAAEVKQIEDLSTDVFFKFWLNNKKADFNYLERPPCPGNGGTTTTAQTTSHGATGRTTVTGQTTAGRTTNATAAGGGAADGATGRGNPRNFVPPTDGAGQAQTGRGPGIFTPRNEPHVDIEGIDPEMDQMRDAIGQMQGQFQTVHQEQNQTRESLTESLANQRREFQSWLEDHAREMRRRQDDQDRRTQEAADLIRSYFNQNTQGMGTDANNQQVPQTYPREVPTPRNHRERVVYGPEERPRNQERTRSHPSNRVPRNNNRPPPVDEQVLPGHHMGRDDSHNVRLRRSGGGNSRNNNGDRSRNSGRTPQRREWQPRDQRGQPRDGNDRPRNSRSRGRREDPEVNSDYHPDYPDGHGDDEAESRANNQPNHEMGGYQARGPYAPNRQHQPENPPQRGRNDQVPPPADGRADSQNAGGRPRTGSVFEQVGPRRGRDLRDALK</sequence>
<dbReference type="Pfam" id="PF09331">
    <property type="entry name" value="DUF1985"/>
    <property type="match status" value="1"/>
</dbReference>
<dbReference type="Proteomes" id="UP000525078">
    <property type="component" value="Unassembled WGS sequence"/>
</dbReference>
<feature type="coiled-coil region" evidence="1">
    <location>
        <begin position="1186"/>
        <end position="1231"/>
    </location>
</feature>
<evidence type="ECO:0000313" key="4">
    <source>
        <dbReference type="EMBL" id="KAF4369890.1"/>
    </source>
</evidence>